<feature type="compositionally biased region" description="Basic and acidic residues" evidence="1">
    <location>
        <begin position="41"/>
        <end position="57"/>
    </location>
</feature>
<organism evidence="2 3">
    <name type="scientific">Xenorhabdus anantnagensis</name>
    <dbReference type="NCBI Taxonomy" id="3025875"/>
    <lineage>
        <taxon>Bacteria</taxon>
        <taxon>Pseudomonadati</taxon>
        <taxon>Pseudomonadota</taxon>
        <taxon>Gammaproteobacteria</taxon>
        <taxon>Enterobacterales</taxon>
        <taxon>Morganellaceae</taxon>
        <taxon>Xenorhabdus</taxon>
    </lineage>
</organism>
<keyword evidence="3" id="KW-1185">Reference proteome</keyword>
<dbReference type="EMBL" id="JAQRFN010000070">
    <property type="protein sequence ID" value="MDC9599020.1"/>
    <property type="molecule type" value="Genomic_DNA"/>
</dbReference>
<feature type="region of interest" description="Disordered" evidence="1">
    <location>
        <begin position="41"/>
        <end position="73"/>
    </location>
</feature>
<proteinExistence type="predicted"/>
<dbReference type="RefSeq" id="WP_273577699.1">
    <property type="nucleotide sequence ID" value="NZ_JAQRFN010000070.1"/>
</dbReference>
<evidence type="ECO:0000313" key="2">
    <source>
        <dbReference type="EMBL" id="MDC9599020.1"/>
    </source>
</evidence>
<evidence type="ECO:0000313" key="3">
    <source>
        <dbReference type="Proteomes" id="UP001220225"/>
    </source>
</evidence>
<reference evidence="2 3" key="1">
    <citation type="submission" date="2023-02" db="EMBL/GenBank/DDBJ databases">
        <title>Entomopathogenic bacteria.</title>
        <authorList>
            <person name="Machado R.A."/>
        </authorList>
    </citation>
    <scope>NUCLEOTIDE SEQUENCE [LARGE SCALE GENOMIC DNA]</scope>
    <source>
        <strain evidence="2 3">XENO-2</strain>
    </source>
</reference>
<comment type="caution">
    <text evidence="2">The sequence shown here is derived from an EMBL/GenBank/DDBJ whole genome shotgun (WGS) entry which is preliminary data.</text>
</comment>
<feature type="non-terminal residue" evidence="2">
    <location>
        <position position="1"/>
    </location>
</feature>
<protein>
    <submittedName>
        <fullName evidence="2">Uncharacterized protein</fullName>
    </submittedName>
</protein>
<name>A0ABT5LXI7_9GAMM</name>
<sequence>FVYTNAAIVGYDLARESKDGATLIKVNVHLEEIREVKVKYDKEEVKNPDDAKNKDTGDQTQNVESQKQRVEKGDKSWWKYGITEPESAFNAAMEEGYELADKLTGGKLKELNKWLSGGFQ</sequence>
<accession>A0ABT5LXI7</accession>
<gene>
    <name evidence="2" type="ORF">PSI14_19835</name>
</gene>
<evidence type="ECO:0000256" key="1">
    <source>
        <dbReference type="SAM" id="MobiDB-lite"/>
    </source>
</evidence>
<dbReference type="Proteomes" id="UP001220225">
    <property type="component" value="Unassembled WGS sequence"/>
</dbReference>